<organism evidence="2 3">
    <name type="scientific">Shewanella amazonensis (strain ATCC BAA-1098 / SB2B)</name>
    <dbReference type="NCBI Taxonomy" id="326297"/>
    <lineage>
        <taxon>Bacteria</taxon>
        <taxon>Pseudomonadati</taxon>
        <taxon>Pseudomonadota</taxon>
        <taxon>Gammaproteobacteria</taxon>
        <taxon>Alteromonadales</taxon>
        <taxon>Shewanellaceae</taxon>
        <taxon>Shewanella</taxon>
    </lineage>
</organism>
<protein>
    <submittedName>
        <fullName evidence="2">Glutathione S-transferase family protein</fullName>
    </submittedName>
</protein>
<dbReference type="InterPro" id="IPR050983">
    <property type="entry name" value="GST_Omega/HSP26"/>
</dbReference>
<dbReference type="Gene3D" id="3.40.30.10">
    <property type="entry name" value="Glutaredoxin"/>
    <property type="match status" value="1"/>
</dbReference>
<dbReference type="EMBL" id="CP000507">
    <property type="protein sequence ID" value="ABL98872.1"/>
    <property type="molecule type" value="Genomic_DNA"/>
</dbReference>
<evidence type="ECO:0000313" key="2">
    <source>
        <dbReference type="EMBL" id="ABL98872.1"/>
    </source>
</evidence>
<dbReference type="PANTHER" id="PTHR43968:SF6">
    <property type="entry name" value="GLUTATHIONE S-TRANSFERASE OMEGA"/>
    <property type="match status" value="1"/>
</dbReference>
<dbReference type="eggNOG" id="COG0625">
    <property type="taxonomic scope" value="Bacteria"/>
</dbReference>
<dbReference type="STRING" id="326297.Sama_0664"/>
<accession>A1S3B6</accession>
<dbReference type="InterPro" id="IPR004045">
    <property type="entry name" value="Glutathione_S-Trfase_N"/>
</dbReference>
<dbReference type="GO" id="GO:0005737">
    <property type="term" value="C:cytoplasm"/>
    <property type="evidence" value="ECO:0007669"/>
    <property type="project" value="TreeGrafter"/>
</dbReference>
<evidence type="ECO:0000259" key="1">
    <source>
        <dbReference type="PROSITE" id="PS50404"/>
    </source>
</evidence>
<dbReference type="SUPFAM" id="SSF47616">
    <property type="entry name" value="GST C-terminal domain-like"/>
    <property type="match status" value="1"/>
</dbReference>
<dbReference type="Pfam" id="PF13409">
    <property type="entry name" value="GST_N_2"/>
    <property type="match status" value="1"/>
</dbReference>
<dbReference type="RefSeq" id="WP_011758782.1">
    <property type="nucleotide sequence ID" value="NC_008700.1"/>
</dbReference>
<dbReference type="AlphaFoldDB" id="A1S3B6"/>
<dbReference type="CDD" id="cd03049">
    <property type="entry name" value="GST_N_3"/>
    <property type="match status" value="1"/>
</dbReference>
<dbReference type="Pfam" id="PF13410">
    <property type="entry name" value="GST_C_2"/>
    <property type="match status" value="1"/>
</dbReference>
<proteinExistence type="predicted"/>
<keyword evidence="2" id="KW-0808">Transferase</keyword>
<dbReference type="InterPro" id="IPR036249">
    <property type="entry name" value="Thioredoxin-like_sf"/>
</dbReference>
<dbReference type="Proteomes" id="UP000009175">
    <property type="component" value="Chromosome"/>
</dbReference>
<dbReference type="OrthoDB" id="8634103at2"/>
<sequence length="200" mass="22950">MKLLCSAPSPYSRMVRIMVRYLELDVEELNTNPLDNGDTLLSANPLGQIPCLFLNDGAALYDSEVICRYLDATYAKSQLFGEPGLDWHAQCQFSLLKGLIDSAVKLRQEQMREEEGVRSAFWTSRFEEALLRGIRELERQGAGSSDRINARSMALVCLLDYMDYRHPALEWRNLAPALTLWFEEVRELPIFRETRPDIVC</sequence>
<dbReference type="HOGENOM" id="CLU_011226_12_2_6"/>
<evidence type="ECO:0000313" key="3">
    <source>
        <dbReference type="Proteomes" id="UP000009175"/>
    </source>
</evidence>
<feature type="domain" description="GST N-terminal" evidence="1">
    <location>
        <begin position="1"/>
        <end position="78"/>
    </location>
</feature>
<dbReference type="GO" id="GO:0016740">
    <property type="term" value="F:transferase activity"/>
    <property type="evidence" value="ECO:0007669"/>
    <property type="project" value="UniProtKB-KW"/>
</dbReference>
<dbReference type="PANTHER" id="PTHR43968">
    <property type="match status" value="1"/>
</dbReference>
<dbReference type="PROSITE" id="PS50404">
    <property type="entry name" value="GST_NTER"/>
    <property type="match status" value="1"/>
</dbReference>
<gene>
    <name evidence="2" type="ordered locus">Sama_0664</name>
</gene>
<name>A1S3B6_SHEAM</name>
<reference evidence="2 3" key="1">
    <citation type="submission" date="2006-12" db="EMBL/GenBank/DDBJ databases">
        <title>Complete sequence of Shewanella amazonensis SB2B.</title>
        <authorList>
            <consortium name="US DOE Joint Genome Institute"/>
            <person name="Copeland A."/>
            <person name="Lucas S."/>
            <person name="Lapidus A."/>
            <person name="Barry K."/>
            <person name="Detter J.C."/>
            <person name="Glavina del Rio T."/>
            <person name="Hammon N."/>
            <person name="Israni S."/>
            <person name="Dalin E."/>
            <person name="Tice H."/>
            <person name="Pitluck S."/>
            <person name="Munk A.C."/>
            <person name="Brettin T."/>
            <person name="Bruce D."/>
            <person name="Han C."/>
            <person name="Tapia R."/>
            <person name="Gilna P."/>
            <person name="Schmutz J."/>
            <person name="Larimer F."/>
            <person name="Land M."/>
            <person name="Hauser L."/>
            <person name="Kyrpides N."/>
            <person name="Mikhailova N."/>
            <person name="Fredrickson J."/>
            <person name="Richardson P."/>
        </authorList>
    </citation>
    <scope>NUCLEOTIDE SEQUENCE [LARGE SCALE GENOMIC DNA]</scope>
    <source>
        <strain evidence="3">ATCC BAA-1098 / SB2B</strain>
    </source>
</reference>
<dbReference type="InterPro" id="IPR036282">
    <property type="entry name" value="Glutathione-S-Trfase_C_sf"/>
</dbReference>
<dbReference type="Gene3D" id="1.20.1050.10">
    <property type="match status" value="1"/>
</dbReference>
<keyword evidence="3" id="KW-1185">Reference proteome</keyword>
<dbReference type="SUPFAM" id="SSF52833">
    <property type="entry name" value="Thioredoxin-like"/>
    <property type="match status" value="1"/>
</dbReference>
<dbReference type="KEGG" id="saz:Sama_0664"/>